<dbReference type="InterPro" id="IPR005297">
    <property type="entry name" value="Lipoprotein_repeat"/>
</dbReference>
<keyword evidence="3" id="KW-1185">Reference proteome</keyword>
<dbReference type="PANTHER" id="PTHR39335">
    <property type="entry name" value="BLL4220 PROTEIN"/>
    <property type="match status" value="1"/>
</dbReference>
<name>A0A1G7F1U8_9BACT</name>
<dbReference type="EMBL" id="FNAN01000006">
    <property type="protein sequence ID" value="SDE69706.1"/>
    <property type="molecule type" value="Genomic_DNA"/>
</dbReference>
<dbReference type="Pfam" id="PF03640">
    <property type="entry name" value="Lipoprotein_15"/>
    <property type="match status" value="3"/>
</dbReference>
<dbReference type="Proteomes" id="UP000198748">
    <property type="component" value="Unassembled WGS sequence"/>
</dbReference>
<dbReference type="RefSeq" id="WP_229212672.1">
    <property type="nucleotide sequence ID" value="NZ_FNAN01000006.1"/>
</dbReference>
<reference evidence="3" key="1">
    <citation type="submission" date="2016-10" db="EMBL/GenBank/DDBJ databases">
        <authorList>
            <person name="Varghese N."/>
            <person name="Submissions S."/>
        </authorList>
    </citation>
    <scope>NUCLEOTIDE SEQUENCE [LARGE SCALE GENOMIC DNA]</scope>
    <source>
        <strain evidence="3">DSM 25329</strain>
    </source>
</reference>
<protein>
    <recommendedName>
        <fullName evidence="4">Lipoprotein with Yx(FWY)xxD motif</fullName>
    </recommendedName>
</protein>
<dbReference type="AlphaFoldDB" id="A0A1G7F1U8"/>
<evidence type="ECO:0000313" key="3">
    <source>
        <dbReference type="Proteomes" id="UP000198748"/>
    </source>
</evidence>
<evidence type="ECO:0008006" key="4">
    <source>
        <dbReference type="Google" id="ProtNLM"/>
    </source>
</evidence>
<dbReference type="STRING" id="659014.SAMN04487996_106235"/>
<gene>
    <name evidence="2" type="ORF">SAMN04487996_106235</name>
</gene>
<organism evidence="2 3">
    <name type="scientific">Dyadobacter soli</name>
    <dbReference type="NCBI Taxonomy" id="659014"/>
    <lineage>
        <taxon>Bacteria</taxon>
        <taxon>Pseudomonadati</taxon>
        <taxon>Bacteroidota</taxon>
        <taxon>Cytophagia</taxon>
        <taxon>Cytophagales</taxon>
        <taxon>Spirosomataceae</taxon>
        <taxon>Dyadobacter</taxon>
    </lineage>
</organism>
<proteinExistence type="predicted"/>
<feature type="signal peptide" evidence="1">
    <location>
        <begin position="1"/>
        <end position="24"/>
    </location>
</feature>
<dbReference type="PANTHER" id="PTHR39335:SF1">
    <property type="entry name" value="BLL4220 PROTEIN"/>
    <property type="match status" value="1"/>
</dbReference>
<dbReference type="PROSITE" id="PS51257">
    <property type="entry name" value="PROKAR_LIPOPROTEIN"/>
    <property type="match status" value="1"/>
</dbReference>
<dbReference type="GO" id="GO:0043448">
    <property type="term" value="P:alkane catabolic process"/>
    <property type="evidence" value="ECO:0007669"/>
    <property type="project" value="TreeGrafter"/>
</dbReference>
<evidence type="ECO:0000256" key="1">
    <source>
        <dbReference type="SAM" id="SignalP"/>
    </source>
</evidence>
<evidence type="ECO:0000313" key="2">
    <source>
        <dbReference type="EMBL" id="SDE69706.1"/>
    </source>
</evidence>
<keyword evidence="1" id="KW-0732">Signal</keyword>
<sequence>MKIFSTSKMLVALGLLMAVSFSCSDDDDKGDPTPTPTNDVQLKDNPTLGKILTDKDGKTLYYFSKDASGASACAGGCLTTWPIYSAGDLANIKLDAGLDKADFGTITTDGKPQTTYKGWPLYYYKDDAAAGEAKGENVGTIWFVVKTDYTIMIANGQLVGNDGKSYKSDYTEGTGATPFFTDAKGRTLYAFANDKNNKNNYTKADFSNDAAWPIYTADLKSLPSTVDKTLFSTIDVFGKKQLTYKGWPLYYFGADGTTRGATKGVSVPTPGKWPIVNLQSPNAPN</sequence>
<feature type="chain" id="PRO_5011494938" description="Lipoprotein with Yx(FWY)xxD motif" evidence="1">
    <location>
        <begin position="25"/>
        <end position="285"/>
    </location>
</feature>
<accession>A0A1G7F1U8</accession>